<feature type="region of interest" description="Disordered" evidence="1">
    <location>
        <begin position="112"/>
        <end position="135"/>
    </location>
</feature>
<feature type="region of interest" description="Disordered" evidence="1">
    <location>
        <begin position="161"/>
        <end position="217"/>
    </location>
</feature>
<feature type="region of interest" description="Disordered" evidence="1">
    <location>
        <begin position="1"/>
        <end position="88"/>
    </location>
</feature>
<reference evidence="2" key="1">
    <citation type="journal article" date="2020" name="Stud. Mycol.">
        <title>101 Dothideomycetes genomes: a test case for predicting lifestyles and emergence of pathogens.</title>
        <authorList>
            <person name="Haridas S."/>
            <person name="Albert R."/>
            <person name="Binder M."/>
            <person name="Bloem J."/>
            <person name="Labutti K."/>
            <person name="Salamov A."/>
            <person name="Andreopoulos B."/>
            <person name="Baker S."/>
            <person name="Barry K."/>
            <person name="Bills G."/>
            <person name="Bluhm B."/>
            <person name="Cannon C."/>
            <person name="Castanera R."/>
            <person name="Culley D."/>
            <person name="Daum C."/>
            <person name="Ezra D."/>
            <person name="Gonzalez J."/>
            <person name="Henrissat B."/>
            <person name="Kuo A."/>
            <person name="Liang C."/>
            <person name="Lipzen A."/>
            <person name="Lutzoni F."/>
            <person name="Magnuson J."/>
            <person name="Mondo S."/>
            <person name="Nolan M."/>
            <person name="Ohm R."/>
            <person name="Pangilinan J."/>
            <person name="Park H.-J."/>
            <person name="Ramirez L."/>
            <person name="Alfaro M."/>
            <person name="Sun H."/>
            <person name="Tritt A."/>
            <person name="Yoshinaga Y."/>
            <person name="Zwiers L.-H."/>
            <person name="Turgeon B."/>
            <person name="Goodwin S."/>
            <person name="Spatafora J."/>
            <person name="Crous P."/>
            <person name="Grigoriev I."/>
        </authorList>
    </citation>
    <scope>NUCLEOTIDE SEQUENCE</scope>
    <source>
        <strain evidence="2">ATCC 16933</strain>
    </source>
</reference>
<gene>
    <name evidence="2" type="ORF">BDY21DRAFT_76121</name>
</gene>
<feature type="compositionally biased region" description="Basic and acidic residues" evidence="1">
    <location>
        <begin position="1"/>
        <end position="10"/>
    </location>
</feature>
<dbReference type="Proteomes" id="UP000799766">
    <property type="component" value="Unassembled WGS sequence"/>
</dbReference>
<feature type="compositionally biased region" description="Gly residues" evidence="1">
    <location>
        <begin position="15"/>
        <end position="29"/>
    </location>
</feature>
<evidence type="ECO:0000256" key="1">
    <source>
        <dbReference type="SAM" id="MobiDB-lite"/>
    </source>
</evidence>
<feature type="compositionally biased region" description="Low complexity" evidence="1">
    <location>
        <begin position="74"/>
        <end position="87"/>
    </location>
</feature>
<evidence type="ECO:0000313" key="2">
    <source>
        <dbReference type="EMBL" id="KAF2454989.1"/>
    </source>
</evidence>
<sequence>MSTHPHEELRILPAGHGGGVAADGRGGGRSWRRTVVAPSAVRSCRRSAGRRKAEGKDGASKRARFCARGPEAQPSGAPWAPEGPAAEVRPRRCGRLDALRPFAAARSRHWGAAGGAARGGGKALRRGSAGGPGASFVVRTGCRQASDVRRTTTGRRLLTSLRRGSRPPAKRGGAARLDIRPPRRRAPHRQRHRRLHRAQALRPPRCPAPSTSSSSLF</sequence>
<keyword evidence="3" id="KW-1185">Reference proteome</keyword>
<proteinExistence type="predicted"/>
<dbReference type="EMBL" id="MU001688">
    <property type="protein sequence ID" value="KAF2454989.1"/>
    <property type="molecule type" value="Genomic_DNA"/>
</dbReference>
<feature type="compositionally biased region" description="Basic residues" evidence="1">
    <location>
        <begin position="182"/>
        <end position="199"/>
    </location>
</feature>
<name>A0A6A6NTB6_9PEZI</name>
<feature type="compositionally biased region" description="Basic and acidic residues" evidence="1">
    <location>
        <begin position="51"/>
        <end position="60"/>
    </location>
</feature>
<organism evidence="2 3">
    <name type="scientific">Lineolata rhizophorae</name>
    <dbReference type="NCBI Taxonomy" id="578093"/>
    <lineage>
        <taxon>Eukaryota</taxon>
        <taxon>Fungi</taxon>
        <taxon>Dikarya</taxon>
        <taxon>Ascomycota</taxon>
        <taxon>Pezizomycotina</taxon>
        <taxon>Dothideomycetes</taxon>
        <taxon>Dothideomycetes incertae sedis</taxon>
        <taxon>Lineolatales</taxon>
        <taxon>Lineolataceae</taxon>
        <taxon>Lineolata</taxon>
    </lineage>
</organism>
<evidence type="ECO:0000313" key="3">
    <source>
        <dbReference type="Proteomes" id="UP000799766"/>
    </source>
</evidence>
<accession>A0A6A6NTB6</accession>
<protein>
    <submittedName>
        <fullName evidence="2">Uncharacterized protein</fullName>
    </submittedName>
</protein>
<feature type="compositionally biased region" description="Gly residues" evidence="1">
    <location>
        <begin position="112"/>
        <end position="133"/>
    </location>
</feature>
<dbReference type="AlphaFoldDB" id="A0A6A6NTB6"/>